<dbReference type="InterPro" id="IPR000560">
    <property type="entry name" value="His_Pase_clade-2"/>
</dbReference>
<dbReference type="SUPFAM" id="SSF53254">
    <property type="entry name" value="Phosphoglycerate mutase-like"/>
    <property type="match status" value="1"/>
</dbReference>
<keyword evidence="4 9" id="KW-0732">Signal</keyword>
<evidence type="ECO:0000256" key="8">
    <source>
        <dbReference type="SAM" id="Phobius"/>
    </source>
</evidence>
<dbReference type="GO" id="GO:0003993">
    <property type="term" value="F:acid phosphatase activity"/>
    <property type="evidence" value="ECO:0007669"/>
    <property type="project" value="UniProtKB-EC"/>
</dbReference>
<proteinExistence type="inferred from homology"/>
<dbReference type="PANTHER" id="PTHR11567">
    <property type="entry name" value="ACID PHOSPHATASE-RELATED"/>
    <property type="match status" value="1"/>
</dbReference>
<evidence type="ECO:0000256" key="7">
    <source>
        <dbReference type="ARBA" id="ARBA00023180"/>
    </source>
</evidence>
<comment type="caution">
    <text evidence="10">The sequence shown here is derived from an EMBL/GenBank/DDBJ whole genome shotgun (WGS) entry which is preliminary data.</text>
</comment>
<comment type="similarity">
    <text evidence="2">Belongs to the histidine acid phosphatase family.</text>
</comment>
<evidence type="ECO:0000313" key="10">
    <source>
        <dbReference type="EMBL" id="PNF25316.1"/>
    </source>
</evidence>
<dbReference type="EMBL" id="NEVH01016344">
    <property type="protein sequence ID" value="PNF25316.1"/>
    <property type="molecule type" value="Genomic_DNA"/>
</dbReference>
<evidence type="ECO:0000256" key="1">
    <source>
        <dbReference type="ARBA" id="ARBA00000032"/>
    </source>
</evidence>
<dbReference type="STRING" id="105785.A0A2J7Q9R6"/>
<evidence type="ECO:0000256" key="5">
    <source>
        <dbReference type="ARBA" id="ARBA00022801"/>
    </source>
</evidence>
<keyword evidence="8" id="KW-0812">Transmembrane</keyword>
<evidence type="ECO:0000256" key="3">
    <source>
        <dbReference type="ARBA" id="ARBA00012646"/>
    </source>
</evidence>
<keyword evidence="11" id="KW-1185">Reference proteome</keyword>
<evidence type="ECO:0000313" key="11">
    <source>
        <dbReference type="Proteomes" id="UP000235965"/>
    </source>
</evidence>
<dbReference type="InParanoid" id="A0A2J7Q9R6"/>
<dbReference type="InterPro" id="IPR029033">
    <property type="entry name" value="His_PPase_superfam"/>
</dbReference>
<evidence type="ECO:0000256" key="9">
    <source>
        <dbReference type="SAM" id="SignalP"/>
    </source>
</evidence>
<evidence type="ECO:0000256" key="4">
    <source>
        <dbReference type="ARBA" id="ARBA00022729"/>
    </source>
</evidence>
<dbReference type="CDD" id="cd07061">
    <property type="entry name" value="HP_HAP_like"/>
    <property type="match status" value="1"/>
</dbReference>
<feature type="chain" id="PRO_5014329726" description="acid phosphatase" evidence="9">
    <location>
        <begin position="22"/>
        <end position="433"/>
    </location>
</feature>
<dbReference type="PANTHER" id="PTHR11567:SF211">
    <property type="entry name" value="PROSTATIC ACID PHOSPHATASE"/>
    <property type="match status" value="1"/>
</dbReference>
<evidence type="ECO:0000256" key="2">
    <source>
        <dbReference type="ARBA" id="ARBA00005375"/>
    </source>
</evidence>
<dbReference type="PROSITE" id="PS00616">
    <property type="entry name" value="HIS_ACID_PHOSPHAT_1"/>
    <property type="match status" value="1"/>
</dbReference>
<dbReference type="AlphaFoldDB" id="A0A2J7Q9R6"/>
<feature type="transmembrane region" description="Helical" evidence="8">
    <location>
        <begin position="388"/>
        <end position="414"/>
    </location>
</feature>
<feature type="signal peptide" evidence="9">
    <location>
        <begin position="1"/>
        <end position="21"/>
    </location>
</feature>
<keyword evidence="7" id="KW-0325">Glycoprotein</keyword>
<reference evidence="10 11" key="1">
    <citation type="submission" date="2017-12" db="EMBL/GenBank/DDBJ databases">
        <title>Hemimetabolous genomes reveal molecular basis of termite eusociality.</title>
        <authorList>
            <person name="Harrison M.C."/>
            <person name="Jongepier E."/>
            <person name="Robertson H.M."/>
            <person name="Arning N."/>
            <person name="Bitard-Feildel T."/>
            <person name="Chao H."/>
            <person name="Childers C.P."/>
            <person name="Dinh H."/>
            <person name="Doddapaneni H."/>
            <person name="Dugan S."/>
            <person name="Gowin J."/>
            <person name="Greiner C."/>
            <person name="Han Y."/>
            <person name="Hu H."/>
            <person name="Hughes D.S.T."/>
            <person name="Huylmans A.-K."/>
            <person name="Kemena C."/>
            <person name="Kremer L.P.M."/>
            <person name="Lee S.L."/>
            <person name="Lopez-Ezquerra A."/>
            <person name="Mallet L."/>
            <person name="Monroy-Kuhn J.M."/>
            <person name="Moser A."/>
            <person name="Murali S.C."/>
            <person name="Muzny D.M."/>
            <person name="Otani S."/>
            <person name="Piulachs M.-D."/>
            <person name="Poelchau M."/>
            <person name="Qu J."/>
            <person name="Schaub F."/>
            <person name="Wada-Katsumata A."/>
            <person name="Worley K.C."/>
            <person name="Xie Q."/>
            <person name="Ylla G."/>
            <person name="Poulsen M."/>
            <person name="Gibbs R.A."/>
            <person name="Schal C."/>
            <person name="Richards S."/>
            <person name="Belles X."/>
            <person name="Korb J."/>
            <person name="Bornberg-Bauer E."/>
        </authorList>
    </citation>
    <scope>NUCLEOTIDE SEQUENCE [LARGE SCALE GENOMIC DNA]</scope>
    <source>
        <tissue evidence="10">Whole body</tissue>
    </source>
</reference>
<dbReference type="Gene3D" id="3.40.50.1240">
    <property type="entry name" value="Phosphoglycerate mutase-like"/>
    <property type="match status" value="1"/>
</dbReference>
<dbReference type="InterPro" id="IPR033379">
    <property type="entry name" value="Acid_Pase_AS"/>
</dbReference>
<dbReference type="InterPro" id="IPR050645">
    <property type="entry name" value="Histidine_acid_phosphatase"/>
</dbReference>
<keyword evidence="8" id="KW-1133">Transmembrane helix</keyword>
<name>A0A2J7Q9R6_9NEOP</name>
<accession>A0A2J7Q9R6</accession>
<protein>
    <recommendedName>
        <fullName evidence="3">acid phosphatase</fullName>
        <ecNumber evidence="3">3.1.3.2</ecNumber>
    </recommendedName>
</protein>
<keyword evidence="6" id="KW-1015">Disulfide bond</keyword>
<keyword evidence="5" id="KW-0378">Hydrolase</keyword>
<dbReference type="PROSITE" id="PS00778">
    <property type="entry name" value="HIS_ACID_PHOSPHAT_2"/>
    <property type="match status" value="1"/>
</dbReference>
<dbReference type="FunCoup" id="A0A2J7Q9R6">
    <property type="interactions" value="557"/>
</dbReference>
<organism evidence="10 11">
    <name type="scientific">Cryptotermes secundus</name>
    <dbReference type="NCBI Taxonomy" id="105785"/>
    <lineage>
        <taxon>Eukaryota</taxon>
        <taxon>Metazoa</taxon>
        <taxon>Ecdysozoa</taxon>
        <taxon>Arthropoda</taxon>
        <taxon>Hexapoda</taxon>
        <taxon>Insecta</taxon>
        <taxon>Pterygota</taxon>
        <taxon>Neoptera</taxon>
        <taxon>Polyneoptera</taxon>
        <taxon>Dictyoptera</taxon>
        <taxon>Blattodea</taxon>
        <taxon>Blattoidea</taxon>
        <taxon>Termitoidae</taxon>
        <taxon>Kalotermitidae</taxon>
        <taxon>Cryptotermitinae</taxon>
        <taxon>Cryptotermes</taxon>
    </lineage>
</organism>
<dbReference type="EC" id="3.1.3.2" evidence="3"/>
<gene>
    <name evidence="10" type="ORF">B7P43_G10948</name>
</gene>
<dbReference type="Pfam" id="PF00328">
    <property type="entry name" value="His_Phos_2"/>
    <property type="match status" value="1"/>
</dbReference>
<evidence type="ECO:0000256" key="6">
    <source>
        <dbReference type="ARBA" id="ARBA00023157"/>
    </source>
</evidence>
<dbReference type="OrthoDB" id="10257284at2759"/>
<keyword evidence="8" id="KW-0472">Membrane</keyword>
<sequence>MSANFLFFISFGMILLERTSRYFFVSCLTEDQANLGSLVFVSALYRHGDRTPVTSYPTDPYNNVSYWPVGWGQLTNIGKCQHYELGQWLRQRYSKLIPEAYSPEDIYVRSTDVDRTLMSAASNLAGLYPPEGDQKWNRNIDWQPIPIHTVPEKMDEILAGKRPCAQYEAELLRVKTSPEVRRYNEEHADLYRYTSEQSGNKIHDAESLEFLYNTLFIEELYNFTLPNWTKKVFPEQMMSVASYSFTIPAKTKLLQRLKIGPLVGQVISHMMQKREGIMKPDYKLTVYSAHDTTVANFLMALGVFDPQSPPYTSLVLVELWKNDHEEFQVRVLYRNSTKFRPYNLAIPGCAAVCPLEKFADLLKPVIPVNWEKECKMGIFSDDFAFNSLAILALMVNCILAVLLVFSVVFGIAYWRKQKVSSGYCYHQLRQDID</sequence>
<comment type="catalytic activity">
    <reaction evidence="1">
        <text>a phosphate monoester + H2O = an alcohol + phosphate</text>
        <dbReference type="Rhea" id="RHEA:15017"/>
        <dbReference type="ChEBI" id="CHEBI:15377"/>
        <dbReference type="ChEBI" id="CHEBI:30879"/>
        <dbReference type="ChEBI" id="CHEBI:43474"/>
        <dbReference type="ChEBI" id="CHEBI:67140"/>
        <dbReference type="EC" id="3.1.3.2"/>
    </reaction>
</comment>
<dbReference type="Proteomes" id="UP000235965">
    <property type="component" value="Unassembled WGS sequence"/>
</dbReference>